<sequence>MEPLSLYLCIYPSSKGEKVYHKPRFRGKLPAIRQMIFLGNGPRGKRCAMDFTSRQAANPSAARQMKGYNIPGANDILTKDKDNQRQ</sequence>
<name>A0AAE8JPG5_9GAMM</name>
<protein>
    <submittedName>
        <fullName evidence="1">Uncharacterized protein</fullName>
    </submittedName>
</protein>
<proteinExistence type="predicted"/>
<organism evidence="1 2">
    <name type="scientific">Brenneria goodwinii</name>
    <dbReference type="NCBI Taxonomy" id="1109412"/>
    <lineage>
        <taxon>Bacteria</taxon>
        <taxon>Pseudomonadati</taxon>
        <taxon>Pseudomonadota</taxon>
        <taxon>Gammaproteobacteria</taxon>
        <taxon>Enterobacterales</taxon>
        <taxon>Pectobacteriaceae</taxon>
        <taxon>Brenneria</taxon>
    </lineage>
</organism>
<evidence type="ECO:0000313" key="1">
    <source>
        <dbReference type="EMBL" id="RLM28980.1"/>
    </source>
</evidence>
<accession>A0AAE8JPG5</accession>
<evidence type="ECO:0000313" key="2">
    <source>
        <dbReference type="Proteomes" id="UP000285972"/>
    </source>
</evidence>
<dbReference type="EMBL" id="MJLX01000003">
    <property type="protein sequence ID" value="RLM28980.1"/>
    <property type="molecule type" value="Genomic_DNA"/>
</dbReference>
<reference evidence="1 2" key="1">
    <citation type="submission" date="2016-09" db="EMBL/GenBank/DDBJ databases">
        <authorList>
            <person name="Doonan J."/>
            <person name="Pachebat J.A."/>
            <person name="Golyshin P.N."/>
            <person name="Denman S."/>
            <person name="Mcdonald J.E."/>
        </authorList>
    </citation>
    <scope>NUCLEOTIDE SEQUENCE [LARGE SCALE GENOMIC DNA]</scope>
    <source>
        <strain evidence="1 2">FRB141</strain>
    </source>
</reference>
<dbReference type="AlphaFoldDB" id="A0AAE8JPG5"/>
<dbReference type="Proteomes" id="UP000285972">
    <property type="component" value="Unassembled WGS sequence"/>
</dbReference>
<comment type="caution">
    <text evidence="1">The sequence shown here is derived from an EMBL/GenBank/DDBJ whole genome shotgun (WGS) entry which is preliminary data.</text>
</comment>
<gene>
    <name evidence="1" type="ORF">BIY26_02080</name>
</gene>
<dbReference type="KEGG" id="bgj:AWC36_12525"/>